<feature type="transmembrane region" description="Helical" evidence="7">
    <location>
        <begin position="118"/>
        <end position="141"/>
    </location>
</feature>
<organism evidence="9 10">
    <name type="scientific">Pendulispora albinea</name>
    <dbReference type="NCBI Taxonomy" id="2741071"/>
    <lineage>
        <taxon>Bacteria</taxon>
        <taxon>Pseudomonadati</taxon>
        <taxon>Myxococcota</taxon>
        <taxon>Myxococcia</taxon>
        <taxon>Myxococcales</taxon>
        <taxon>Sorangiineae</taxon>
        <taxon>Pendulisporaceae</taxon>
        <taxon>Pendulispora</taxon>
    </lineage>
</organism>
<reference evidence="9 10" key="1">
    <citation type="submission" date="2021-12" db="EMBL/GenBank/DDBJ databases">
        <title>Discovery of the Pendulisporaceae a myxobacterial family with distinct sporulation behavior and unique specialized metabolism.</title>
        <authorList>
            <person name="Garcia R."/>
            <person name="Popoff A."/>
            <person name="Bader C.D."/>
            <person name="Loehr J."/>
            <person name="Walesch S."/>
            <person name="Walt C."/>
            <person name="Boldt J."/>
            <person name="Bunk B."/>
            <person name="Haeckl F.J.F.P.J."/>
            <person name="Gunesch A.P."/>
            <person name="Birkelbach J."/>
            <person name="Nuebel U."/>
            <person name="Pietschmann T."/>
            <person name="Bach T."/>
            <person name="Mueller R."/>
        </authorList>
    </citation>
    <scope>NUCLEOTIDE SEQUENCE [LARGE SCALE GENOMIC DNA]</scope>
    <source>
        <strain evidence="9 10">MSr11954</strain>
    </source>
</reference>
<keyword evidence="5" id="KW-0406">Ion transport</keyword>
<feature type="transmembrane region" description="Helical" evidence="7">
    <location>
        <begin position="187"/>
        <end position="211"/>
    </location>
</feature>
<feature type="transmembrane region" description="Helical" evidence="7">
    <location>
        <begin position="217"/>
        <end position="238"/>
    </location>
</feature>
<dbReference type="EMBL" id="CP089984">
    <property type="protein sequence ID" value="WXB16353.1"/>
    <property type="molecule type" value="Genomic_DNA"/>
</dbReference>
<evidence type="ECO:0000259" key="8">
    <source>
        <dbReference type="Pfam" id="PF00999"/>
    </source>
</evidence>
<evidence type="ECO:0000256" key="2">
    <source>
        <dbReference type="ARBA" id="ARBA00022448"/>
    </source>
</evidence>
<sequence length="447" mass="47607">MSLLHTMAPAAETAVGAKAEEVVLHLLVQLIVILIATRIVVAVVKKFGQTDVAGEILAGLLLGPSFLGALAPDAMAHLFDASTSKIFVGLAQLGLVLLMFQIGLEFEFKTNLNTSKRSVAVVSVMGMVVPFALGYATSLWFYDHLPEPRPSVLGFRLFFGIAMSITAIPVLGRIFMELGLSHTRTAALTIGAAAIDDVVGWLLLGIVTLVVQERFAAGSFLVRVAALLVYLGFLFFVLRPILKRTLIAHVAKHGGLTLQTIAYVLILLLVSATTTSLLGVFAVIGGFTLGAALHDERDFVNAWKQRVSPLVTTLFLPIFFAYTGLRTDVRGLATAADWGVCLLVIAVAFVSKFGGAYLGARLVGEGSRSALAVGICMNTRALMELIAINVGYDLGVLPRSMFTMLVLMAIASTYITTPIIRILLRGQERTSEGLLAPPAAAPERSAA</sequence>
<protein>
    <submittedName>
        <fullName evidence="9">Cation:proton antiporter</fullName>
    </submittedName>
</protein>
<proteinExistence type="predicted"/>
<dbReference type="Proteomes" id="UP001370348">
    <property type="component" value="Chromosome"/>
</dbReference>
<comment type="subcellular location">
    <subcellularLocation>
        <location evidence="1">Membrane</location>
        <topology evidence="1">Multi-pass membrane protein</topology>
    </subcellularLocation>
</comment>
<evidence type="ECO:0000256" key="3">
    <source>
        <dbReference type="ARBA" id="ARBA00022692"/>
    </source>
</evidence>
<evidence type="ECO:0000256" key="5">
    <source>
        <dbReference type="ARBA" id="ARBA00023065"/>
    </source>
</evidence>
<feature type="transmembrane region" description="Helical" evidence="7">
    <location>
        <begin position="337"/>
        <end position="358"/>
    </location>
</feature>
<evidence type="ECO:0000256" key="4">
    <source>
        <dbReference type="ARBA" id="ARBA00022989"/>
    </source>
</evidence>
<feature type="transmembrane region" description="Helical" evidence="7">
    <location>
        <begin position="404"/>
        <end position="424"/>
    </location>
</feature>
<dbReference type="InterPro" id="IPR050794">
    <property type="entry name" value="CPA2_transporter"/>
</dbReference>
<dbReference type="PANTHER" id="PTHR32468:SF0">
    <property type="entry name" value="K(+)_H(+) ANTIPORTER 1"/>
    <property type="match status" value="1"/>
</dbReference>
<feature type="transmembrane region" description="Helical" evidence="7">
    <location>
        <begin position="56"/>
        <end position="74"/>
    </location>
</feature>
<evidence type="ECO:0000256" key="1">
    <source>
        <dbReference type="ARBA" id="ARBA00004141"/>
    </source>
</evidence>
<gene>
    <name evidence="9" type="ORF">LZC94_03535</name>
</gene>
<dbReference type="PANTHER" id="PTHR32468">
    <property type="entry name" value="CATION/H + ANTIPORTER"/>
    <property type="match status" value="1"/>
</dbReference>
<dbReference type="InterPro" id="IPR038770">
    <property type="entry name" value="Na+/solute_symporter_sf"/>
</dbReference>
<evidence type="ECO:0000313" key="9">
    <source>
        <dbReference type="EMBL" id="WXB16353.1"/>
    </source>
</evidence>
<keyword evidence="3 7" id="KW-0812">Transmembrane</keyword>
<dbReference type="InterPro" id="IPR006153">
    <property type="entry name" value="Cation/H_exchanger_TM"/>
</dbReference>
<evidence type="ECO:0000313" key="10">
    <source>
        <dbReference type="Proteomes" id="UP001370348"/>
    </source>
</evidence>
<feature type="transmembrane region" description="Helical" evidence="7">
    <location>
        <begin position="307"/>
        <end position="325"/>
    </location>
</feature>
<dbReference type="Gene3D" id="1.20.1530.20">
    <property type="match status" value="1"/>
</dbReference>
<keyword evidence="4 7" id="KW-1133">Transmembrane helix</keyword>
<feature type="transmembrane region" description="Helical" evidence="7">
    <location>
        <begin position="86"/>
        <end position="106"/>
    </location>
</feature>
<accession>A0ABZ2LZN4</accession>
<dbReference type="RefSeq" id="WP_394825978.1">
    <property type="nucleotide sequence ID" value="NZ_CP089984.1"/>
</dbReference>
<evidence type="ECO:0000256" key="7">
    <source>
        <dbReference type="SAM" id="Phobius"/>
    </source>
</evidence>
<name>A0ABZ2LZN4_9BACT</name>
<feature type="domain" description="Cation/H+ exchanger transmembrane" evidence="8">
    <location>
        <begin position="38"/>
        <end position="425"/>
    </location>
</feature>
<keyword evidence="6 7" id="KW-0472">Membrane</keyword>
<feature type="transmembrane region" description="Helical" evidence="7">
    <location>
        <begin position="153"/>
        <end position="175"/>
    </location>
</feature>
<dbReference type="Pfam" id="PF00999">
    <property type="entry name" value="Na_H_Exchanger"/>
    <property type="match status" value="1"/>
</dbReference>
<feature type="transmembrane region" description="Helical" evidence="7">
    <location>
        <begin position="26"/>
        <end position="44"/>
    </location>
</feature>
<keyword evidence="10" id="KW-1185">Reference proteome</keyword>
<keyword evidence="2" id="KW-0813">Transport</keyword>
<evidence type="ECO:0000256" key="6">
    <source>
        <dbReference type="ARBA" id="ARBA00023136"/>
    </source>
</evidence>